<reference evidence="1 2" key="1">
    <citation type="journal article" date="2011" name="BMC Genomics">
        <title>Genome sequencing reveals diversification of virulence factor content and possible host adaptation in distinct subpopulations of Salmonella enterica.</title>
        <authorList>
            <person name="den Bakker H.C."/>
            <person name="Moreno Switt A.I."/>
            <person name="Govoni G."/>
            <person name="Cummings C.A."/>
            <person name="Ranieri M.L."/>
            <person name="Degoricija L."/>
            <person name="Hoelzer K."/>
            <person name="Rodriguez-Rivera L.D."/>
            <person name="Brown S."/>
            <person name="Bolchacova E."/>
            <person name="Furtado M.R."/>
            <person name="Wiedmann M."/>
        </authorList>
    </citation>
    <scope>NUCLEOTIDE SEQUENCE [LARGE SCALE GENOMIC DNA]</scope>
    <source>
        <strain evidence="1 2">R8-3668</strain>
    </source>
</reference>
<organism evidence="1 2">
    <name type="scientific">Salmonella enterica subsp. enterica serovar Inverness str. R8-3668</name>
    <dbReference type="NCBI Taxonomy" id="913075"/>
    <lineage>
        <taxon>Bacteria</taxon>
        <taxon>Pseudomonadati</taxon>
        <taxon>Pseudomonadota</taxon>
        <taxon>Gammaproteobacteria</taxon>
        <taxon>Enterobacterales</taxon>
        <taxon>Enterobacteriaceae</taxon>
        <taxon>Salmonella</taxon>
    </lineage>
</organism>
<dbReference type="AlphaFoldDB" id="G5NJK4"/>
<dbReference type="PATRIC" id="fig|913075.3.peg.4112"/>
<comment type="caution">
    <text evidence="1">The sequence shown here is derived from an EMBL/GenBank/DDBJ whole genome shotgun (WGS) entry which is preliminary data.</text>
</comment>
<dbReference type="Proteomes" id="UP000003532">
    <property type="component" value="Unassembled WGS sequence"/>
</dbReference>
<evidence type="ECO:0000313" key="1">
    <source>
        <dbReference type="EMBL" id="EHC50567.1"/>
    </source>
</evidence>
<gene>
    <name evidence="1" type="ORF">LTSEINV_5261</name>
</gene>
<accession>G5NJK4</accession>
<name>G5NJK4_SALET</name>
<proteinExistence type="predicted"/>
<sequence>MQQIIRQGFVENDGRLYATLRKSKGKRGMRQPEQAYY</sequence>
<dbReference type="BioCyc" id="SENT913075:G120P-3643-MONOMER"/>
<protein>
    <submittedName>
        <fullName evidence="1">Uncharacterized protein</fullName>
    </submittedName>
</protein>
<dbReference type="EMBL" id="AFCO01001716">
    <property type="protein sequence ID" value="EHC50567.1"/>
    <property type="molecule type" value="Genomic_DNA"/>
</dbReference>
<evidence type="ECO:0000313" key="2">
    <source>
        <dbReference type="Proteomes" id="UP000003532"/>
    </source>
</evidence>